<dbReference type="NCBIfam" id="NF042940">
    <property type="entry name" value="racemase_DgcA"/>
    <property type="match status" value="1"/>
</dbReference>
<dbReference type="SUPFAM" id="SSF54826">
    <property type="entry name" value="Enolase N-terminal domain-like"/>
    <property type="match status" value="1"/>
</dbReference>
<evidence type="ECO:0000256" key="1">
    <source>
        <dbReference type="ARBA" id="ARBA00008031"/>
    </source>
</evidence>
<evidence type="ECO:0000256" key="6">
    <source>
        <dbReference type="PIRSR" id="PIRSR634603-3"/>
    </source>
</evidence>
<dbReference type="PANTHER" id="PTHR48073">
    <property type="entry name" value="O-SUCCINYLBENZOATE SYNTHASE-RELATED"/>
    <property type="match status" value="1"/>
</dbReference>
<dbReference type="SFLD" id="SFLDF00010">
    <property type="entry name" value="dipeptide_epimerase"/>
    <property type="match status" value="1"/>
</dbReference>
<name>A0A4R3YPF4_9GAMM</name>
<evidence type="ECO:0000313" key="10">
    <source>
        <dbReference type="Proteomes" id="UP000295719"/>
    </source>
</evidence>
<evidence type="ECO:0000256" key="2">
    <source>
        <dbReference type="ARBA" id="ARBA00022723"/>
    </source>
</evidence>
<comment type="cofactor">
    <cofactor evidence="6 7">
        <name>Mg(2+)</name>
        <dbReference type="ChEBI" id="CHEBI:18420"/>
    </cofactor>
    <text evidence="6 7">Binds 1 Mg(2+) ion per subunit.</text>
</comment>
<evidence type="ECO:0000256" key="7">
    <source>
        <dbReference type="RuleBase" id="RU366006"/>
    </source>
</evidence>
<keyword evidence="2 6" id="KW-0479">Metal-binding</keyword>
<evidence type="ECO:0000256" key="5">
    <source>
        <dbReference type="PIRSR" id="PIRSR634603-1"/>
    </source>
</evidence>
<dbReference type="NCBIfam" id="NF011708">
    <property type="entry name" value="PRK15129.1"/>
    <property type="match status" value="1"/>
</dbReference>
<dbReference type="PANTHER" id="PTHR48073:SF2">
    <property type="entry name" value="O-SUCCINYLBENZOATE SYNTHASE"/>
    <property type="match status" value="1"/>
</dbReference>
<dbReference type="SUPFAM" id="SSF51604">
    <property type="entry name" value="Enolase C-terminal domain-like"/>
    <property type="match status" value="1"/>
</dbReference>
<proteinExistence type="inferred from homology"/>
<dbReference type="SFLD" id="SFLDG00180">
    <property type="entry name" value="muconate_cycloisomerase"/>
    <property type="match status" value="1"/>
</dbReference>
<feature type="active site" description="Proton acceptor; specific for (R)-substrate epimerization" evidence="5">
    <location>
        <position position="153"/>
    </location>
</feature>
<dbReference type="EMBL" id="SMCR01000010">
    <property type="protein sequence ID" value="TCV93044.1"/>
    <property type="molecule type" value="Genomic_DNA"/>
</dbReference>
<dbReference type="InterPro" id="IPR018110">
    <property type="entry name" value="Mandel_Rmase/mucon_lact_enz_CS"/>
</dbReference>
<feature type="binding site" evidence="6">
    <location>
        <position position="227"/>
    </location>
    <ligand>
        <name>Mg(2+)</name>
        <dbReference type="ChEBI" id="CHEBI:18420"/>
    </ligand>
</feature>
<keyword evidence="4 7" id="KW-0413">Isomerase</keyword>
<feature type="domain" description="Mandelate racemase/muconate lactonizing enzyme C-terminal" evidence="8">
    <location>
        <begin position="132"/>
        <end position="225"/>
    </location>
</feature>
<keyword evidence="3 6" id="KW-0460">Magnesium</keyword>
<dbReference type="InterPro" id="IPR029017">
    <property type="entry name" value="Enolase-like_N"/>
</dbReference>
<organism evidence="9 10">
    <name type="scientific">Biostraticola tofi</name>
    <dbReference type="NCBI Taxonomy" id="466109"/>
    <lineage>
        <taxon>Bacteria</taxon>
        <taxon>Pseudomonadati</taxon>
        <taxon>Pseudomonadota</taxon>
        <taxon>Gammaproteobacteria</taxon>
        <taxon>Enterobacterales</taxon>
        <taxon>Bruguierivoracaceae</taxon>
        <taxon>Biostraticola</taxon>
    </lineage>
</organism>
<dbReference type="GO" id="GO:0006518">
    <property type="term" value="P:peptide metabolic process"/>
    <property type="evidence" value="ECO:0007669"/>
    <property type="project" value="UniProtKB-ARBA"/>
</dbReference>
<feature type="active site" description="Proton acceptor; specific for (S)-substrate epimerization" evidence="5">
    <location>
        <position position="249"/>
    </location>
</feature>
<accession>A0A4R3YPF4</accession>
<dbReference type="CDD" id="cd03319">
    <property type="entry name" value="L-Ala-DL-Glu_epimerase"/>
    <property type="match status" value="1"/>
</dbReference>
<sequence>MRRLQIEIVELPLARPFVISRGARLAVTVVRVAIEQDGLCGWGECTPTARYQEYPDSVCEQLEAMRSEIEAGIDSQGLRLKMPPGSARNALDCALLRLDAARTGRSLWQVAGCRPPVAGGIVTAETLSLGSVAMMSAAAADAVSRGATLLKIKLDRDLILEKVSAIRACAPQATLIIDANEAWGGVDLHSLFTALQPYNIAMIEQPLPADDDSDLMRCAHPIPVCADESCHHAGEIADLRGRYEMINIKLDKCGGLTEALVMAEEASRQGLRVMVGCMLGSSLAMEAALPVAVAAEIVDLDGPLWLAEDVAPRLEYSAGRVWFASAPSPVLSGENAPQQPMVLSDE</sequence>
<keyword evidence="10" id="KW-1185">Reference proteome</keyword>
<dbReference type="InterPro" id="IPR013341">
    <property type="entry name" value="Mandelate_racemase_N_dom"/>
</dbReference>
<comment type="caution">
    <text evidence="9">The sequence shown here is derived from an EMBL/GenBank/DDBJ whole genome shotgun (WGS) entry which is preliminary data.</text>
</comment>
<feature type="binding site" evidence="6">
    <location>
        <position position="178"/>
    </location>
    <ligand>
        <name>Mg(2+)</name>
        <dbReference type="ChEBI" id="CHEBI:18420"/>
    </ligand>
</feature>
<dbReference type="PROSITE" id="PS00909">
    <property type="entry name" value="MR_MLE_2"/>
    <property type="match status" value="1"/>
</dbReference>
<dbReference type="OrthoDB" id="9782675at2"/>
<dbReference type="InterPro" id="IPR029065">
    <property type="entry name" value="Enolase_C-like"/>
</dbReference>
<dbReference type="Gene3D" id="3.20.20.120">
    <property type="entry name" value="Enolase-like C-terminal domain"/>
    <property type="match status" value="1"/>
</dbReference>
<protein>
    <recommendedName>
        <fullName evidence="7">Dipeptide epimerase</fullName>
        <ecNumber evidence="7">5.1.1.-</ecNumber>
    </recommendedName>
</protein>
<dbReference type="SFLD" id="SFLDS00001">
    <property type="entry name" value="Enolase"/>
    <property type="match status" value="1"/>
</dbReference>
<dbReference type="InterPro" id="IPR013342">
    <property type="entry name" value="Mandelate_racemase_C"/>
</dbReference>
<dbReference type="InterPro" id="IPR036849">
    <property type="entry name" value="Enolase-like_C_sf"/>
</dbReference>
<gene>
    <name evidence="9" type="ORF">EDC52_11076</name>
</gene>
<dbReference type="GO" id="GO:0046872">
    <property type="term" value="F:metal ion binding"/>
    <property type="evidence" value="ECO:0007669"/>
    <property type="project" value="UniProtKB-KW"/>
</dbReference>
<dbReference type="Pfam" id="PF02746">
    <property type="entry name" value="MR_MLE_N"/>
    <property type="match status" value="1"/>
</dbReference>
<dbReference type="InterPro" id="IPR034603">
    <property type="entry name" value="Dipeptide_epimerase"/>
</dbReference>
<dbReference type="Gene3D" id="3.30.390.10">
    <property type="entry name" value="Enolase-like, N-terminal domain"/>
    <property type="match status" value="1"/>
</dbReference>
<dbReference type="Proteomes" id="UP000295719">
    <property type="component" value="Unassembled WGS sequence"/>
</dbReference>
<comment type="similarity">
    <text evidence="1 7">Belongs to the mandelate racemase/muconate lactonizing enzyme family.</text>
</comment>
<reference evidence="9 10" key="1">
    <citation type="submission" date="2019-03" db="EMBL/GenBank/DDBJ databases">
        <title>Genomic Encyclopedia of Type Strains, Phase IV (KMG-IV): sequencing the most valuable type-strain genomes for metagenomic binning, comparative biology and taxonomic classification.</title>
        <authorList>
            <person name="Goeker M."/>
        </authorList>
    </citation>
    <scope>NUCLEOTIDE SEQUENCE [LARGE SCALE GENOMIC DNA]</scope>
    <source>
        <strain evidence="9 10">DSM 19580</strain>
    </source>
</reference>
<dbReference type="GO" id="GO:0016855">
    <property type="term" value="F:racemase and epimerase activity, acting on amino acids and derivatives"/>
    <property type="evidence" value="ECO:0007669"/>
    <property type="project" value="UniProtKB-UniRule"/>
</dbReference>
<evidence type="ECO:0000313" key="9">
    <source>
        <dbReference type="EMBL" id="TCV93044.1"/>
    </source>
</evidence>
<dbReference type="AlphaFoldDB" id="A0A4R3YPF4"/>
<dbReference type="Pfam" id="PF13378">
    <property type="entry name" value="MR_MLE_C"/>
    <property type="match status" value="1"/>
</dbReference>
<feature type="binding site" evidence="6">
    <location>
        <position position="204"/>
    </location>
    <ligand>
        <name>Mg(2+)</name>
        <dbReference type="ChEBI" id="CHEBI:18420"/>
    </ligand>
</feature>
<evidence type="ECO:0000259" key="8">
    <source>
        <dbReference type="SMART" id="SM00922"/>
    </source>
</evidence>
<evidence type="ECO:0000256" key="4">
    <source>
        <dbReference type="ARBA" id="ARBA00023235"/>
    </source>
</evidence>
<dbReference type="SMART" id="SM00922">
    <property type="entry name" value="MR_MLE"/>
    <property type="match status" value="1"/>
</dbReference>
<dbReference type="GO" id="GO:0009063">
    <property type="term" value="P:amino acid catabolic process"/>
    <property type="evidence" value="ECO:0007669"/>
    <property type="project" value="InterPro"/>
</dbReference>
<dbReference type="EC" id="5.1.1.-" evidence="7"/>
<dbReference type="RefSeq" id="WP_131866959.1">
    <property type="nucleotide sequence ID" value="NZ_SMCR01000010.1"/>
</dbReference>
<evidence type="ECO:0000256" key="3">
    <source>
        <dbReference type="ARBA" id="ARBA00022842"/>
    </source>
</evidence>